<dbReference type="STRING" id="933852.A0A0C3AUV2"/>
<dbReference type="InterPro" id="IPR048661">
    <property type="entry name" value="CPL1-like"/>
</dbReference>
<dbReference type="Pfam" id="PF21671">
    <property type="entry name" value="CPL1-like"/>
    <property type="match status" value="1"/>
</dbReference>
<evidence type="ECO:0000256" key="1">
    <source>
        <dbReference type="SAM" id="SignalP"/>
    </source>
</evidence>
<keyword evidence="4" id="KW-1185">Reference proteome</keyword>
<dbReference type="SMART" id="SM01411">
    <property type="entry name" value="Ephrin_rec_like"/>
    <property type="match status" value="3"/>
</dbReference>
<organism evidence="3 4">
    <name type="scientific">Serendipita vermifera MAFF 305830</name>
    <dbReference type="NCBI Taxonomy" id="933852"/>
    <lineage>
        <taxon>Eukaryota</taxon>
        <taxon>Fungi</taxon>
        <taxon>Dikarya</taxon>
        <taxon>Basidiomycota</taxon>
        <taxon>Agaricomycotina</taxon>
        <taxon>Agaricomycetes</taxon>
        <taxon>Sebacinales</taxon>
        <taxon>Serendipitaceae</taxon>
        <taxon>Serendipita</taxon>
    </lineage>
</organism>
<sequence length="408" mass="42594">MLKRVSILSFILLSLVLLDGTHAKAKNKRKILIMPTSPIGLARRAQCSAGYYYENGCRSCLAGSYCSGNDSKVQCQAGYYSDTGATACSPCPRGTWTDQQGTQYSSNCKPVQAGYKANASSGATAQIPCGVGYYSPGNTDICIICPAGYYCNAQTNAAPSPCVPGRYSPTTGAGQDCTWCPQGYFNNVYGATACCKCCSGFYNDQTSQTHCFNCPGQGSVSQGSAPAATSRDQCRFQLLDYVTSCDQDRAGGACPPTQASAVVTASANAGAIMGKRGGRMTHLCPNAAEKRCPVSQSRAMVGKRESSGGVGAFGVDEDIGPYECLDVRSNLESCGGCVPEGEIVGEDGGKDCTAIEHVSSVKCADGQCLVRACRQGYKVSDDRSSCVKASEHKHRGSGVGAHGGGYDF</sequence>
<dbReference type="Proteomes" id="UP000054097">
    <property type="component" value="Unassembled WGS sequence"/>
</dbReference>
<feature type="chain" id="PRO_5002161203" description="Protein CPL1-like domain-containing protein" evidence="1">
    <location>
        <begin position="24"/>
        <end position="408"/>
    </location>
</feature>
<dbReference type="OrthoDB" id="439917at2759"/>
<dbReference type="PANTHER" id="PTHR46967:SF2">
    <property type="entry name" value="SUSHI, VON WILLEBRAND FACTOR TYPE A, EGF AND PENTRAXIN DOMAIN-CONTAINING PROTEIN 1-LIKE"/>
    <property type="match status" value="1"/>
</dbReference>
<accession>A0A0C3AUV2</accession>
<proteinExistence type="predicted"/>
<dbReference type="HOGENOM" id="CLU_058493_0_0_1"/>
<evidence type="ECO:0000313" key="3">
    <source>
        <dbReference type="EMBL" id="KIM23809.1"/>
    </source>
</evidence>
<evidence type="ECO:0000313" key="4">
    <source>
        <dbReference type="Proteomes" id="UP000054097"/>
    </source>
</evidence>
<evidence type="ECO:0000259" key="2">
    <source>
        <dbReference type="Pfam" id="PF21671"/>
    </source>
</evidence>
<name>A0A0C3AUV2_SERVB</name>
<dbReference type="Gene3D" id="2.10.50.10">
    <property type="entry name" value="Tumor Necrosis Factor Receptor, subunit A, domain 2"/>
    <property type="match status" value="2"/>
</dbReference>
<keyword evidence="1" id="KW-0732">Signal</keyword>
<dbReference type="EMBL" id="KN824332">
    <property type="protein sequence ID" value="KIM23809.1"/>
    <property type="molecule type" value="Genomic_DNA"/>
</dbReference>
<dbReference type="AlphaFoldDB" id="A0A0C3AUV2"/>
<dbReference type="PANTHER" id="PTHR46967">
    <property type="entry name" value="INSULIN-LIKE GROWTH FACTOR BINDING PROTEIN,N-TERMINAL"/>
    <property type="match status" value="1"/>
</dbReference>
<feature type="signal peptide" evidence="1">
    <location>
        <begin position="1"/>
        <end position="23"/>
    </location>
</feature>
<protein>
    <recommendedName>
        <fullName evidence="2">Protein CPL1-like domain-containing protein</fullName>
    </recommendedName>
</protein>
<gene>
    <name evidence="3" type="ORF">M408DRAFT_76938</name>
</gene>
<dbReference type="SUPFAM" id="SSF57184">
    <property type="entry name" value="Growth factor receptor domain"/>
    <property type="match status" value="1"/>
</dbReference>
<dbReference type="InterPro" id="IPR009030">
    <property type="entry name" value="Growth_fac_rcpt_cys_sf"/>
</dbReference>
<feature type="domain" description="Protein CPL1-like" evidence="2">
    <location>
        <begin position="322"/>
        <end position="387"/>
    </location>
</feature>
<reference evidence="4" key="2">
    <citation type="submission" date="2015-01" db="EMBL/GenBank/DDBJ databases">
        <title>Evolutionary Origins and Diversification of the Mycorrhizal Mutualists.</title>
        <authorList>
            <consortium name="DOE Joint Genome Institute"/>
            <consortium name="Mycorrhizal Genomics Consortium"/>
            <person name="Kohler A."/>
            <person name="Kuo A."/>
            <person name="Nagy L.G."/>
            <person name="Floudas D."/>
            <person name="Copeland A."/>
            <person name="Barry K.W."/>
            <person name="Cichocki N."/>
            <person name="Veneault-Fourrey C."/>
            <person name="LaButti K."/>
            <person name="Lindquist E.A."/>
            <person name="Lipzen A."/>
            <person name="Lundell T."/>
            <person name="Morin E."/>
            <person name="Murat C."/>
            <person name="Riley R."/>
            <person name="Ohm R."/>
            <person name="Sun H."/>
            <person name="Tunlid A."/>
            <person name="Henrissat B."/>
            <person name="Grigoriev I.V."/>
            <person name="Hibbett D.S."/>
            <person name="Martin F."/>
        </authorList>
    </citation>
    <scope>NUCLEOTIDE SEQUENCE [LARGE SCALE GENOMIC DNA]</scope>
    <source>
        <strain evidence="4">MAFF 305830</strain>
    </source>
</reference>
<reference evidence="3 4" key="1">
    <citation type="submission" date="2014-04" db="EMBL/GenBank/DDBJ databases">
        <authorList>
            <consortium name="DOE Joint Genome Institute"/>
            <person name="Kuo A."/>
            <person name="Zuccaro A."/>
            <person name="Kohler A."/>
            <person name="Nagy L.G."/>
            <person name="Floudas D."/>
            <person name="Copeland A."/>
            <person name="Barry K.W."/>
            <person name="Cichocki N."/>
            <person name="Veneault-Fourrey C."/>
            <person name="LaButti K."/>
            <person name="Lindquist E.A."/>
            <person name="Lipzen A."/>
            <person name="Lundell T."/>
            <person name="Morin E."/>
            <person name="Murat C."/>
            <person name="Sun H."/>
            <person name="Tunlid A."/>
            <person name="Henrissat B."/>
            <person name="Grigoriev I.V."/>
            <person name="Hibbett D.S."/>
            <person name="Martin F."/>
            <person name="Nordberg H.P."/>
            <person name="Cantor M.N."/>
            <person name="Hua S.X."/>
        </authorList>
    </citation>
    <scope>NUCLEOTIDE SEQUENCE [LARGE SCALE GENOMIC DNA]</scope>
    <source>
        <strain evidence="3 4">MAFF 305830</strain>
    </source>
</reference>